<evidence type="ECO:0000313" key="3">
    <source>
        <dbReference type="EMBL" id="GEB97457.1"/>
    </source>
</evidence>
<feature type="compositionally biased region" description="Basic and acidic residues" evidence="1">
    <location>
        <begin position="37"/>
        <end position="47"/>
    </location>
</feature>
<dbReference type="RefSeq" id="WP_075728859.1">
    <property type="nucleotide sequence ID" value="NZ_BJNB01000010.1"/>
</dbReference>
<keyword evidence="2" id="KW-1133">Transmembrane helix</keyword>
<comment type="caution">
    <text evidence="3">The sequence shown here is derived from an EMBL/GenBank/DDBJ whole genome shotgun (WGS) entry which is preliminary data.</text>
</comment>
<feature type="transmembrane region" description="Helical" evidence="2">
    <location>
        <begin position="168"/>
        <end position="192"/>
    </location>
</feature>
<name>A0AB73B6F0_CORFL</name>
<feature type="transmembrane region" description="Helical" evidence="2">
    <location>
        <begin position="257"/>
        <end position="274"/>
    </location>
</feature>
<feature type="region of interest" description="Disordered" evidence="1">
    <location>
        <begin position="31"/>
        <end position="56"/>
    </location>
</feature>
<keyword evidence="2" id="KW-0472">Membrane</keyword>
<feature type="compositionally biased region" description="Low complexity" evidence="1">
    <location>
        <begin position="288"/>
        <end position="304"/>
    </location>
</feature>
<sequence length="304" mass="33964">METWSLNHPELGLIEVERGYDSEFAQLYPDWPQKNKTKAESGAKQETTEPDFIEAGPDAKLPERIKRFASNPSVRLQLKVNGEVRARYATVSTGRIALEKAADLGTLASTYALVNRNKPHVYIQASVLNDILNVEYRQGSQVVEFAAPPGSRGEKRRKEMEDSGFKRVAYPLVAGLGKGGWALAVVILGPLLGRLIEWILSFFPDWNLRLPSFDINFPALPQIHLPVPDWPPLPSLPHFDIPQLPEWVLFLLDYSKIWVPILIGLVIGILAIRNHRKSEQEKAKWRGAPSAPKAAPTADPDAKD</sequence>
<gene>
    <name evidence="3" type="ORF">CFL01nite_09520</name>
</gene>
<keyword evidence="2" id="KW-0812">Transmembrane</keyword>
<evidence type="ECO:0000256" key="2">
    <source>
        <dbReference type="SAM" id="Phobius"/>
    </source>
</evidence>
<accession>A0AB73B6F0</accession>
<reference evidence="3 4" key="1">
    <citation type="submission" date="2019-06" db="EMBL/GenBank/DDBJ databases">
        <title>Whole genome shotgun sequence of Corynebacterium flavescens NBRC 14136.</title>
        <authorList>
            <person name="Hosoyama A."/>
            <person name="Uohara A."/>
            <person name="Ohji S."/>
            <person name="Ichikawa N."/>
        </authorList>
    </citation>
    <scope>NUCLEOTIDE SEQUENCE [LARGE SCALE GENOMIC DNA]</scope>
    <source>
        <strain evidence="3 4">NBRC 14136</strain>
    </source>
</reference>
<dbReference type="EMBL" id="BJNB01000010">
    <property type="protein sequence ID" value="GEB97457.1"/>
    <property type="molecule type" value="Genomic_DNA"/>
</dbReference>
<evidence type="ECO:0000313" key="4">
    <source>
        <dbReference type="Proteomes" id="UP000315353"/>
    </source>
</evidence>
<organism evidence="3 4">
    <name type="scientific">Corynebacterium flavescens</name>
    <dbReference type="NCBI Taxonomy" id="28028"/>
    <lineage>
        <taxon>Bacteria</taxon>
        <taxon>Bacillati</taxon>
        <taxon>Actinomycetota</taxon>
        <taxon>Actinomycetes</taxon>
        <taxon>Mycobacteriales</taxon>
        <taxon>Corynebacteriaceae</taxon>
        <taxon>Corynebacterium</taxon>
    </lineage>
</organism>
<protein>
    <submittedName>
        <fullName evidence="3">Uncharacterized protein</fullName>
    </submittedName>
</protein>
<dbReference type="GeneID" id="82879232"/>
<proteinExistence type="predicted"/>
<evidence type="ECO:0000256" key="1">
    <source>
        <dbReference type="SAM" id="MobiDB-lite"/>
    </source>
</evidence>
<feature type="region of interest" description="Disordered" evidence="1">
    <location>
        <begin position="280"/>
        <end position="304"/>
    </location>
</feature>
<dbReference type="Proteomes" id="UP000315353">
    <property type="component" value="Unassembled WGS sequence"/>
</dbReference>
<dbReference type="AlphaFoldDB" id="A0AB73B6F0"/>